<dbReference type="Gene3D" id="3.40.630.30">
    <property type="match status" value="1"/>
</dbReference>
<protein>
    <submittedName>
        <fullName evidence="2">GNAT family N-acetyltransferase</fullName>
    </submittedName>
</protein>
<sequence length="411" mass="45093">MSIQTLTPAPDAPMAGAPVPSGRAIDASRSIAGGVYTARLHTSLEAVIPLWLQCQANGMCSAHQLYAWVEGIVKRLMPEGADLLVVEVADAGTGELKMLVPLMRRTRFGHRVIEWLSCGVCDYSAPLLADKSLWTPQAAEAAWAAVRSVLPRADRIHITGIPREIYGLANPLALLAVARESTLITSGLVLDGDPETLIKRKGRPSFVKTYYKDWRRLERHGKVDMVEANTPALIELVFAALVEMRLKRFRQLGRFDLLALPAVVDFYRNAALQGLSDGSVRIFGLRVGEDWVSVQYMLVRHGTLHALLIGMDLEVVPNASPGLGLMGELMVWGLRRGFGYFDLSVGSQPYKEQFGAESSVLVKIDETLTPLGKGVAAVASLRDRAELVVRSRPRLLKAVQGVTRRLRRLKS</sequence>
<dbReference type="SUPFAM" id="SSF55729">
    <property type="entry name" value="Acyl-CoA N-acyltransferases (Nat)"/>
    <property type="match status" value="1"/>
</dbReference>
<dbReference type="Proteomes" id="UP000248616">
    <property type="component" value="Unassembled WGS sequence"/>
</dbReference>
<dbReference type="RefSeq" id="WP_245445727.1">
    <property type="nucleotide sequence ID" value="NZ_MZXV01000013.1"/>
</dbReference>
<dbReference type="EMBL" id="MZXV01000013">
    <property type="protein sequence ID" value="PZV39565.1"/>
    <property type="molecule type" value="Genomic_DNA"/>
</dbReference>
<gene>
    <name evidence="2" type="ORF">B5V02_06310</name>
</gene>
<dbReference type="AlphaFoldDB" id="A0A2W7C8W4"/>
<keyword evidence="3" id="KW-1185">Reference proteome</keyword>
<proteinExistence type="predicted"/>
<keyword evidence="2" id="KW-0808">Transferase</keyword>
<organism evidence="2 3">
    <name type="scientific">Mesorhizobium kowhaii</name>
    <dbReference type="NCBI Taxonomy" id="1300272"/>
    <lineage>
        <taxon>Bacteria</taxon>
        <taxon>Pseudomonadati</taxon>
        <taxon>Pseudomonadota</taxon>
        <taxon>Alphaproteobacteria</taxon>
        <taxon>Hyphomicrobiales</taxon>
        <taxon>Phyllobacteriaceae</taxon>
        <taxon>Mesorhizobium</taxon>
    </lineage>
</organism>
<name>A0A2W7C8W4_9HYPH</name>
<reference evidence="3" key="1">
    <citation type="submission" date="2017-03" db="EMBL/GenBank/DDBJ databases">
        <authorList>
            <person name="Safronova V.I."/>
            <person name="Sazanova A.L."/>
            <person name="Chirak E.R."/>
        </authorList>
    </citation>
    <scope>NUCLEOTIDE SEQUENCE [LARGE SCALE GENOMIC DNA]</scope>
    <source>
        <strain evidence="3">Ach-343</strain>
    </source>
</reference>
<evidence type="ECO:0000259" key="1">
    <source>
        <dbReference type="Pfam" id="PF13480"/>
    </source>
</evidence>
<dbReference type="Pfam" id="PF13480">
    <property type="entry name" value="Acetyltransf_6"/>
    <property type="match status" value="1"/>
</dbReference>
<accession>A0A2W7C8W4</accession>
<evidence type="ECO:0000313" key="2">
    <source>
        <dbReference type="EMBL" id="PZV39565.1"/>
    </source>
</evidence>
<dbReference type="GO" id="GO:0016740">
    <property type="term" value="F:transferase activity"/>
    <property type="evidence" value="ECO:0007669"/>
    <property type="project" value="UniProtKB-KW"/>
</dbReference>
<dbReference type="InterPro" id="IPR016181">
    <property type="entry name" value="Acyl_CoA_acyltransferase"/>
</dbReference>
<dbReference type="InterPro" id="IPR038740">
    <property type="entry name" value="BioF2-like_GNAT_dom"/>
</dbReference>
<feature type="domain" description="BioF2-like acetyltransferase" evidence="1">
    <location>
        <begin position="206"/>
        <end position="352"/>
    </location>
</feature>
<comment type="caution">
    <text evidence="2">The sequence shown here is derived from an EMBL/GenBank/DDBJ whole genome shotgun (WGS) entry which is preliminary data.</text>
</comment>
<evidence type="ECO:0000313" key="3">
    <source>
        <dbReference type="Proteomes" id="UP000248616"/>
    </source>
</evidence>